<evidence type="ECO:0008006" key="4">
    <source>
        <dbReference type="Google" id="ProtNLM"/>
    </source>
</evidence>
<accession>A0A386HSS7</accession>
<keyword evidence="3" id="KW-1185">Reference proteome</keyword>
<gene>
    <name evidence="2" type="ORF">D6B99_13110</name>
</gene>
<keyword evidence="1" id="KW-0812">Transmembrane</keyword>
<reference evidence="2 3" key="1">
    <citation type="submission" date="2018-09" db="EMBL/GenBank/DDBJ databases">
        <title>Arachidicoccus sp. nov., a bacterium isolated from soil.</title>
        <authorList>
            <person name="Weon H.-Y."/>
            <person name="Kwon S.-W."/>
            <person name="Lee S.A."/>
        </authorList>
    </citation>
    <scope>NUCLEOTIDE SEQUENCE [LARGE SCALE GENOMIC DNA]</scope>
    <source>
        <strain evidence="2 3">KIS59-12</strain>
    </source>
</reference>
<keyword evidence="1" id="KW-1133">Transmembrane helix</keyword>
<evidence type="ECO:0000313" key="3">
    <source>
        <dbReference type="Proteomes" id="UP000266118"/>
    </source>
</evidence>
<dbReference type="RefSeq" id="WP_119989228.1">
    <property type="nucleotide sequence ID" value="NZ_CP032489.1"/>
</dbReference>
<dbReference type="EMBL" id="CP032489">
    <property type="protein sequence ID" value="AYD48460.1"/>
    <property type="molecule type" value="Genomic_DNA"/>
</dbReference>
<name>A0A386HSS7_9BACT</name>
<evidence type="ECO:0000313" key="2">
    <source>
        <dbReference type="EMBL" id="AYD48460.1"/>
    </source>
</evidence>
<dbReference type="Proteomes" id="UP000266118">
    <property type="component" value="Chromosome"/>
</dbReference>
<feature type="transmembrane region" description="Helical" evidence="1">
    <location>
        <begin position="26"/>
        <end position="45"/>
    </location>
</feature>
<evidence type="ECO:0000256" key="1">
    <source>
        <dbReference type="SAM" id="Phobius"/>
    </source>
</evidence>
<proteinExistence type="predicted"/>
<feature type="transmembrane region" description="Helical" evidence="1">
    <location>
        <begin position="66"/>
        <end position="86"/>
    </location>
</feature>
<sequence>MTLFGFLLLLLIAAICGGIGQSLAGYSLGGCLVSIVVGFIGAYIGKWLAIKFHLPAIWSVNIQGEVFPIIWSIVGSALLTFIIAFLRKTMVQK</sequence>
<dbReference type="AlphaFoldDB" id="A0A386HSS7"/>
<dbReference type="KEGG" id="ark:D6B99_13110"/>
<dbReference type="OrthoDB" id="1525149at2"/>
<keyword evidence="1" id="KW-0472">Membrane</keyword>
<organism evidence="2 3">
    <name type="scientific">Arachidicoccus soli</name>
    <dbReference type="NCBI Taxonomy" id="2341117"/>
    <lineage>
        <taxon>Bacteria</taxon>
        <taxon>Pseudomonadati</taxon>
        <taxon>Bacteroidota</taxon>
        <taxon>Chitinophagia</taxon>
        <taxon>Chitinophagales</taxon>
        <taxon>Chitinophagaceae</taxon>
        <taxon>Arachidicoccus</taxon>
    </lineage>
</organism>
<protein>
    <recommendedName>
        <fullName evidence="4">GlsB/YeaQ/YmgE family stress response membrane protein</fullName>
    </recommendedName>
</protein>